<sequence>VKFDIIIPVYVNQCPYYTFTSHGVHMHPPPPPTRTPEALTQEIISLVRRVNDPSMTVESFLKSPFLEGFCQNYNKPSFAQVHELLVNMDRLAQVIYREKLIMFPSGQDLAGVEFEMKMRHQDPEEAYIREIFTNNIGSIVLTMRKDQAAVFASLETFQLDLSFKRVSHGFHELIFAFYHERHGKLFTLARMYINCEKKRIYQKCFEILFKHLSQCVQREIRWKHLHRNGFIGVTVDMDGKQISGFGRYLQSIDPADNPWQWQLQKTVKFCEAHFMRSIKTATGGLDPAFASVRQRMRALLTCQSWEEYETLCVQLMERESPTVSRWAKHKRNRVIAAGLNKNITLMTQRDWNVLEETSKNVNQAAKKSYSFRKALHLLPAILAAQKLDQQDIDQWNTRVERDIRHSHRSTSLISQYSTHMARGSMCTINMFWRCY</sequence>
<feature type="non-terminal residue" evidence="1">
    <location>
        <position position="1"/>
    </location>
</feature>
<name>A0ACB6QB45_9PLEO</name>
<evidence type="ECO:0000313" key="2">
    <source>
        <dbReference type="Proteomes" id="UP000799755"/>
    </source>
</evidence>
<gene>
    <name evidence="1" type="ORF">BDR25DRAFT_245849</name>
</gene>
<evidence type="ECO:0000313" key="1">
    <source>
        <dbReference type="EMBL" id="KAF2463371.1"/>
    </source>
</evidence>
<comment type="caution">
    <text evidence="1">The sequence shown here is derived from an EMBL/GenBank/DDBJ whole genome shotgun (WGS) entry which is preliminary data.</text>
</comment>
<keyword evidence="2" id="KW-1185">Reference proteome</keyword>
<accession>A0ACB6QB45</accession>
<protein>
    <submittedName>
        <fullName evidence="1">Uncharacterized protein</fullName>
    </submittedName>
</protein>
<dbReference type="Proteomes" id="UP000799755">
    <property type="component" value="Unassembled WGS sequence"/>
</dbReference>
<organism evidence="1 2">
    <name type="scientific">Lindgomyces ingoldianus</name>
    <dbReference type="NCBI Taxonomy" id="673940"/>
    <lineage>
        <taxon>Eukaryota</taxon>
        <taxon>Fungi</taxon>
        <taxon>Dikarya</taxon>
        <taxon>Ascomycota</taxon>
        <taxon>Pezizomycotina</taxon>
        <taxon>Dothideomycetes</taxon>
        <taxon>Pleosporomycetidae</taxon>
        <taxon>Pleosporales</taxon>
        <taxon>Lindgomycetaceae</taxon>
        <taxon>Lindgomyces</taxon>
    </lineage>
</organism>
<dbReference type="EMBL" id="MU003551">
    <property type="protein sequence ID" value="KAF2463371.1"/>
    <property type="molecule type" value="Genomic_DNA"/>
</dbReference>
<proteinExistence type="predicted"/>
<reference evidence="1" key="1">
    <citation type="journal article" date="2020" name="Stud. Mycol.">
        <title>101 Dothideomycetes genomes: a test case for predicting lifestyles and emergence of pathogens.</title>
        <authorList>
            <person name="Haridas S."/>
            <person name="Albert R."/>
            <person name="Binder M."/>
            <person name="Bloem J."/>
            <person name="Labutti K."/>
            <person name="Salamov A."/>
            <person name="Andreopoulos B."/>
            <person name="Baker S."/>
            <person name="Barry K."/>
            <person name="Bills G."/>
            <person name="Bluhm B."/>
            <person name="Cannon C."/>
            <person name="Castanera R."/>
            <person name="Culley D."/>
            <person name="Daum C."/>
            <person name="Ezra D."/>
            <person name="Gonzalez J."/>
            <person name="Henrissat B."/>
            <person name="Kuo A."/>
            <person name="Liang C."/>
            <person name="Lipzen A."/>
            <person name="Lutzoni F."/>
            <person name="Magnuson J."/>
            <person name="Mondo S."/>
            <person name="Nolan M."/>
            <person name="Ohm R."/>
            <person name="Pangilinan J."/>
            <person name="Park H.-J."/>
            <person name="Ramirez L."/>
            <person name="Alfaro M."/>
            <person name="Sun H."/>
            <person name="Tritt A."/>
            <person name="Yoshinaga Y."/>
            <person name="Zwiers L.-H."/>
            <person name="Turgeon B."/>
            <person name="Goodwin S."/>
            <person name="Spatafora J."/>
            <person name="Crous P."/>
            <person name="Grigoriev I."/>
        </authorList>
    </citation>
    <scope>NUCLEOTIDE SEQUENCE</scope>
    <source>
        <strain evidence="1">ATCC 200398</strain>
    </source>
</reference>